<proteinExistence type="predicted"/>
<reference evidence="2" key="1">
    <citation type="submission" date="2017-02" db="EMBL/GenBank/DDBJ databases">
        <authorList>
            <person name="Regsiter A."/>
            <person name="William W."/>
        </authorList>
    </citation>
    <scope>NUCLEOTIDE SEQUENCE</scope>
    <source>
        <strain evidence="2">Bib</strain>
    </source>
</reference>
<sequence>MKRVLAVAMLMAMVGVPLFAIDIKLAHVVNEQDAFHLAATKFKELTEKYTNGEVKVTIFPNAVLGDERTLLERMKMGIVDAGVITSGPFVNFVPKFGVVDMPFLFRDAEHAYKVLDGPIGDKLFADLEPQGWKGLAWAERGFRNLTNNKRPINKPEDVAGLKIRLMQNPIYVDSFKALGANAVPMAWTEALTALQQHTIDGQENPLNVIVSFKLYESQKYLAITRHAYAPAPIIMSMMTWKKLTPAQQTAVLKAAREAAQYERDYDNQNEAGWLKELADKGMVITRPDLSAFLKAVKPVYDTYSDKFGKDLINAILETK</sequence>
<dbReference type="InterPro" id="IPR018389">
    <property type="entry name" value="DctP_fam"/>
</dbReference>
<name>A0A3P3XKA9_9SPIR</name>
<dbReference type="EMBL" id="FWDM01000028">
    <property type="protein sequence ID" value="SLM14598.1"/>
    <property type="molecule type" value="Genomic_DNA"/>
</dbReference>
<dbReference type="NCBIfam" id="NF037995">
    <property type="entry name" value="TRAP_S1"/>
    <property type="match status" value="1"/>
</dbReference>
<dbReference type="GO" id="GO:0030288">
    <property type="term" value="C:outer membrane-bounded periplasmic space"/>
    <property type="evidence" value="ECO:0007669"/>
    <property type="project" value="InterPro"/>
</dbReference>
<protein>
    <submittedName>
        <fullName evidence="2">TRAP dicarboxylate transporter, DctP subunit</fullName>
    </submittedName>
</protein>
<organism evidence="2">
    <name type="scientific">uncultured spirochete</name>
    <dbReference type="NCBI Taxonomy" id="156406"/>
    <lineage>
        <taxon>Bacteria</taxon>
        <taxon>Pseudomonadati</taxon>
        <taxon>Spirochaetota</taxon>
        <taxon>Spirochaetia</taxon>
        <taxon>Spirochaetales</taxon>
        <taxon>environmental samples</taxon>
    </lineage>
</organism>
<dbReference type="PANTHER" id="PTHR33376">
    <property type="match status" value="1"/>
</dbReference>
<dbReference type="Pfam" id="PF03480">
    <property type="entry name" value="DctP"/>
    <property type="match status" value="1"/>
</dbReference>
<dbReference type="PANTHER" id="PTHR33376:SF18">
    <property type="entry name" value="2,3-DIKETO-L-GULONATE-BINDING PERIPLASMIC PROTEIN YIAO"/>
    <property type="match status" value="1"/>
</dbReference>
<evidence type="ECO:0000256" key="1">
    <source>
        <dbReference type="ARBA" id="ARBA00022729"/>
    </source>
</evidence>
<dbReference type="InterPro" id="IPR038404">
    <property type="entry name" value="TRAP_DctP_sf"/>
</dbReference>
<accession>A0A3P3XKA9</accession>
<dbReference type="AlphaFoldDB" id="A0A3P3XKA9"/>
<dbReference type="InterPro" id="IPR004682">
    <property type="entry name" value="TRAP_DctP"/>
</dbReference>
<dbReference type="NCBIfam" id="TIGR00787">
    <property type="entry name" value="dctP"/>
    <property type="match status" value="1"/>
</dbReference>
<dbReference type="GO" id="GO:0030246">
    <property type="term" value="F:carbohydrate binding"/>
    <property type="evidence" value="ECO:0007669"/>
    <property type="project" value="TreeGrafter"/>
</dbReference>
<gene>
    <name evidence="2" type="ORF">SPIROBIBN47_340068</name>
</gene>
<evidence type="ECO:0000313" key="2">
    <source>
        <dbReference type="EMBL" id="SLM14598.1"/>
    </source>
</evidence>
<dbReference type="Gene3D" id="3.40.190.170">
    <property type="entry name" value="Bacterial extracellular solute-binding protein, family 7"/>
    <property type="match status" value="1"/>
</dbReference>
<dbReference type="CDD" id="cd13675">
    <property type="entry name" value="PBP2_TRAP_SBP_like_5"/>
    <property type="match status" value="1"/>
</dbReference>
<keyword evidence="1" id="KW-0732">Signal</keyword>
<dbReference type="PIRSF" id="PIRSF006470">
    <property type="entry name" value="DctB"/>
    <property type="match status" value="1"/>
</dbReference>
<dbReference type="GO" id="GO:0055085">
    <property type="term" value="P:transmembrane transport"/>
    <property type="evidence" value="ECO:0007669"/>
    <property type="project" value="InterPro"/>
</dbReference>